<proteinExistence type="predicted"/>
<accession>A0A2K1IG25</accession>
<evidence type="ECO:0000313" key="3">
    <source>
        <dbReference type="Proteomes" id="UP000006727"/>
    </source>
</evidence>
<dbReference type="PANTHER" id="PTHR33064:SF37">
    <property type="entry name" value="RIBONUCLEASE H"/>
    <property type="match status" value="1"/>
</dbReference>
<keyword evidence="3" id="KW-1185">Reference proteome</keyword>
<reference evidence="2" key="3">
    <citation type="submission" date="2020-12" db="UniProtKB">
        <authorList>
            <consortium name="EnsemblPlants"/>
        </authorList>
    </citation>
    <scope>IDENTIFICATION</scope>
</reference>
<protein>
    <recommendedName>
        <fullName evidence="4">Reverse transcriptase/retrotransposon-derived protein RNase H-like domain-containing protein</fullName>
    </recommendedName>
</protein>
<dbReference type="Gramene" id="Pp3c24_8740V3.1">
    <property type="protein sequence ID" value="PAC:32910732.CDS.1"/>
    <property type="gene ID" value="Pp3c24_8740"/>
</dbReference>
<evidence type="ECO:0000313" key="1">
    <source>
        <dbReference type="EMBL" id="PNR28224.1"/>
    </source>
</evidence>
<dbReference type="InterPro" id="IPR043502">
    <property type="entry name" value="DNA/RNA_pol_sf"/>
</dbReference>
<dbReference type="PANTHER" id="PTHR33064">
    <property type="entry name" value="POL PROTEIN"/>
    <property type="match status" value="1"/>
</dbReference>
<dbReference type="EnsemblPlants" id="Pp3c24_8740V3.1">
    <property type="protein sequence ID" value="PAC:32910732.CDS.1"/>
    <property type="gene ID" value="Pp3c24_8740"/>
</dbReference>
<dbReference type="EMBL" id="ABEU02000024">
    <property type="protein sequence ID" value="PNR28224.1"/>
    <property type="molecule type" value="Genomic_DNA"/>
</dbReference>
<gene>
    <name evidence="1" type="ORF">PHYPA_028816</name>
</gene>
<dbReference type="InterPro" id="IPR051320">
    <property type="entry name" value="Viral_Replic_Matur_Polypro"/>
</dbReference>
<reference evidence="1 3" key="1">
    <citation type="journal article" date="2008" name="Science">
        <title>The Physcomitrella genome reveals evolutionary insights into the conquest of land by plants.</title>
        <authorList>
            <person name="Rensing S."/>
            <person name="Lang D."/>
            <person name="Zimmer A."/>
            <person name="Terry A."/>
            <person name="Salamov A."/>
            <person name="Shapiro H."/>
            <person name="Nishiyama T."/>
            <person name="Perroud P.-F."/>
            <person name="Lindquist E."/>
            <person name="Kamisugi Y."/>
            <person name="Tanahashi T."/>
            <person name="Sakakibara K."/>
            <person name="Fujita T."/>
            <person name="Oishi K."/>
            <person name="Shin-I T."/>
            <person name="Kuroki Y."/>
            <person name="Toyoda A."/>
            <person name="Suzuki Y."/>
            <person name="Hashimoto A."/>
            <person name="Yamaguchi K."/>
            <person name="Sugano A."/>
            <person name="Kohara Y."/>
            <person name="Fujiyama A."/>
            <person name="Anterola A."/>
            <person name="Aoki S."/>
            <person name="Ashton N."/>
            <person name="Barbazuk W.B."/>
            <person name="Barker E."/>
            <person name="Bennetzen J."/>
            <person name="Bezanilla M."/>
            <person name="Blankenship R."/>
            <person name="Cho S.H."/>
            <person name="Dutcher S."/>
            <person name="Estelle M."/>
            <person name="Fawcett J.A."/>
            <person name="Gundlach H."/>
            <person name="Hanada K."/>
            <person name="Heyl A."/>
            <person name="Hicks K.A."/>
            <person name="Hugh J."/>
            <person name="Lohr M."/>
            <person name="Mayer K."/>
            <person name="Melkozernov A."/>
            <person name="Murata T."/>
            <person name="Nelson D."/>
            <person name="Pils B."/>
            <person name="Prigge M."/>
            <person name="Reiss B."/>
            <person name="Renner T."/>
            <person name="Rombauts S."/>
            <person name="Rushton P."/>
            <person name="Sanderfoot A."/>
            <person name="Schween G."/>
            <person name="Shiu S.-H."/>
            <person name="Stueber K."/>
            <person name="Theodoulou F.L."/>
            <person name="Tu H."/>
            <person name="Van de Peer Y."/>
            <person name="Verrier P.J."/>
            <person name="Waters E."/>
            <person name="Wood A."/>
            <person name="Yang L."/>
            <person name="Cove D."/>
            <person name="Cuming A."/>
            <person name="Hasebe M."/>
            <person name="Lucas S."/>
            <person name="Mishler D.B."/>
            <person name="Reski R."/>
            <person name="Grigoriev I."/>
            <person name="Quatrano R.S."/>
            <person name="Boore J.L."/>
        </authorList>
    </citation>
    <scope>NUCLEOTIDE SEQUENCE [LARGE SCALE GENOMIC DNA]</scope>
    <source>
        <strain evidence="2 3">cv. Gransden 2004</strain>
    </source>
</reference>
<dbReference type="AlphaFoldDB" id="A0A2K1IG25"/>
<dbReference type="SUPFAM" id="SSF56672">
    <property type="entry name" value="DNA/RNA polymerases"/>
    <property type="match status" value="1"/>
</dbReference>
<reference evidence="1 3" key="2">
    <citation type="journal article" date="2018" name="Plant J.">
        <title>The Physcomitrella patens chromosome-scale assembly reveals moss genome structure and evolution.</title>
        <authorList>
            <person name="Lang D."/>
            <person name="Ullrich K.K."/>
            <person name="Murat F."/>
            <person name="Fuchs J."/>
            <person name="Jenkins J."/>
            <person name="Haas F.B."/>
            <person name="Piednoel M."/>
            <person name="Gundlach H."/>
            <person name="Van Bel M."/>
            <person name="Meyberg R."/>
            <person name="Vives C."/>
            <person name="Morata J."/>
            <person name="Symeonidi A."/>
            <person name="Hiss M."/>
            <person name="Muchero W."/>
            <person name="Kamisugi Y."/>
            <person name="Saleh O."/>
            <person name="Blanc G."/>
            <person name="Decker E.L."/>
            <person name="van Gessel N."/>
            <person name="Grimwood J."/>
            <person name="Hayes R.D."/>
            <person name="Graham S.W."/>
            <person name="Gunter L.E."/>
            <person name="McDaniel S.F."/>
            <person name="Hoernstein S.N.W."/>
            <person name="Larsson A."/>
            <person name="Li F.W."/>
            <person name="Perroud P.F."/>
            <person name="Phillips J."/>
            <person name="Ranjan P."/>
            <person name="Rokshar D.S."/>
            <person name="Rothfels C.J."/>
            <person name="Schneider L."/>
            <person name="Shu S."/>
            <person name="Stevenson D.W."/>
            <person name="Thummler F."/>
            <person name="Tillich M."/>
            <person name="Villarreal Aguilar J.C."/>
            <person name="Widiez T."/>
            <person name="Wong G.K."/>
            <person name="Wymore A."/>
            <person name="Zhang Y."/>
            <person name="Zimmer A.D."/>
            <person name="Quatrano R.S."/>
            <person name="Mayer K.F.X."/>
            <person name="Goodstein D."/>
            <person name="Casacuberta J.M."/>
            <person name="Vandepoele K."/>
            <person name="Reski R."/>
            <person name="Cuming A.C."/>
            <person name="Tuskan G.A."/>
            <person name="Maumus F."/>
            <person name="Salse J."/>
            <person name="Schmutz J."/>
            <person name="Rensing S.A."/>
        </authorList>
    </citation>
    <scope>NUCLEOTIDE SEQUENCE [LARGE SCALE GENOMIC DNA]</scope>
    <source>
        <strain evidence="2 3">cv. Gransden 2004</strain>
    </source>
</reference>
<dbReference type="InParanoid" id="A0A2K1IG25"/>
<dbReference type="Gene3D" id="3.30.70.270">
    <property type="match status" value="1"/>
</dbReference>
<organism evidence="1">
    <name type="scientific">Physcomitrium patens</name>
    <name type="common">Spreading-leaved earth moss</name>
    <name type="synonym">Physcomitrella patens</name>
    <dbReference type="NCBI Taxonomy" id="3218"/>
    <lineage>
        <taxon>Eukaryota</taxon>
        <taxon>Viridiplantae</taxon>
        <taxon>Streptophyta</taxon>
        <taxon>Embryophyta</taxon>
        <taxon>Bryophyta</taxon>
        <taxon>Bryophytina</taxon>
        <taxon>Bryopsida</taxon>
        <taxon>Funariidae</taxon>
        <taxon>Funariales</taxon>
        <taxon>Funariaceae</taxon>
        <taxon>Physcomitrium</taxon>
    </lineage>
</organism>
<name>A0A2K1IG25_PHYPA</name>
<dbReference type="Proteomes" id="UP000006727">
    <property type="component" value="Chromosome 24"/>
</dbReference>
<dbReference type="InterPro" id="IPR043128">
    <property type="entry name" value="Rev_trsase/Diguanyl_cyclase"/>
</dbReference>
<evidence type="ECO:0000313" key="2">
    <source>
        <dbReference type="EnsemblPlants" id="PAC:32910732.CDS.1"/>
    </source>
</evidence>
<sequence>MKAILEWKQPSTQKGVRSFISLANYYRRFIRDFAKIARPLSDLLKNGPTQESM</sequence>
<dbReference type="STRING" id="3218.A0A2K1IG25"/>
<evidence type="ECO:0008006" key="4">
    <source>
        <dbReference type="Google" id="ProtNLM"/>
    </source>
</evidence>